<keyword evidence="6 7" id="KW-0472">Membrane</keyword>
<feature type="transmembrane region" description="Helical" evidence="7">
    <location>
        <begin position="328"/>
        <end position="349"/>
    </location>
</feature>
<dbReference type="InterPro" id="IPR027417">
    <property type="entry name" value="P-loop_NTPase"/>
</dbReference>
<reference evidence="9 10" key="1">
    <citation type="submission" date="2019-08" db="EMBL/GenBank/DDBJ databases">
        <title>In-depth cultivation of the pig gut microbiome towards novel bacterial diversity and tailored functional studies.</title>
        <authorList>
            <person name="Wylensek D."/>
            <person name="Hitch T.C.A."/>
            <person name="Clavel T."/>
        </authorList>
    </citation>
    <scope>NUCLEOTIDE SEQUENCE [LARGE SCALE GENOMIC DNA]</scope>
    <source>
        <strain evidence="9 10">WCA-383-APC-5B</strain>
    </source>
</reference>
<dbReference type="PANTHER" id="PTHR34184:SF4">
    <property type="entry name" value="UPF0718 PROTEIN YCGR"/>
    <property type="match status" value="1"/>
</dbReference>
<evidence type="ECO:0000256" key="1">
    <source>
        <dbReference type="ARBA" id="ARBA00004651"/>
    </source>
</evidence>
<feature type="transmembrane region" description="Helical" evidence="7">
    <location>
        <begin position="214"/>
        <end position="236"/>
    </location>
</feature>
<feature type="transmembrane region" description="Helical" evidence="7">
    <location>
        <begin position="355"/>
        <end position="379"/>
    </location>
</feature>
<feature type="transmembrane region" description="Helical" evidence="7">
    <location>
        <begin position="478"/>
        <end position="498"/>
    </location>
</feature>
<dbReference type="InterPro" id="IPR003495">
    <property type="entry name" value="CobW/HypB/UreG_nucleotide-bd"/>
</dbReference>
<evidence type="ECO:0000256" key="7">
    <source>
        <dbReference type="SAM" id="Phobius"/>
    </source>
</evidence>
<evidence type="ECO:0000256" key="4">
    <source>
        <dbReference type="ARBA" id="ARBA00022692"/>
    </source>
</evidence>
<protein>
    <recommendedName>
        <fullName evidence="8">CobW/HypB/UreG nucleotide-binding domain-containing protein</fullName>
    </recommendedName>
</protein>
<feature type="transmembrane region" description="Helical" evidence="7">
    <location>
        <begin position="455"/>
        <end position="473"/>
    </location>
</feature>
<organism evidence="9 10">
    <name type="scientific">Inconstantimicrobium porci</name>
    <dbReference type="NCBI Taxonomy" id="2652291"/>
    <lineage>
        <taxon>Bacteria</taxon>
        <taxon>Bacillati</taxon>
        <taxon>Bacillota</taxon>
        <taxon>Clostridia</taxon>
        <taxon>Eubacteriales</taxon>
        <taxon>Clostridiaceae</taxon>
        <taxon>Inconstantimicrobium</taxon>
    </lineage>
</organism>
<dbReference type="AlphaFoldDB" id="A0A7X2T2D2"/>
<proteinExistence type="inferred from homology"/>
<sequence>MQITCICTAESNLVYRMVSITRTEIEIVTGFLEWGKTTLINNIIKKEFKDTEDKIVILTGEEGIEEIDTLSNENIIVREIENENLNYKYFKNIQREFSPSYIFIEYNGMWNIEDVLNIKFKSEFNVDKIIGTVCPDTFTMYTNNMYEIIGGQLENCDMVYINNYNNMEEETLKSVSSSIRVLNKKCRIIDDEEDKDDYFKDVLGGKDLAGTDKFISIVLGCILFWIVILYLTLLADNGYKDIGKVERFTTIFLSILIESMPFILIGSVISSVMQFFIPDEKMVKLFNKKGASGYFFACILGMAVPICDCGMMIITRRLIRKGVSVPKAVTFLLAAPAVNPIVMLSTYYAFPERPGIVVCRIFFAMLIAVITGVILNALIKDEKVVLNDMTINSCNGYGIQKINYKGTLGKIESVFKHTADEFFYSAKYIIFGAVVSSILQIVVSRSAFVGVKSNLFVQLLIMMGLSFFMSVCANSNAFIGRGFTSVFSIVPVLCFIVMGPMVDIKNLFMMSGTFKESFILRLVLIILAVSFVAFGWFLIWI</sequence>
<comment type="caution">
    <text evidence="9">The sequence shown here is derived from an EMBL/GenBank/DDBJ whole genome shotgun (WGS) entry which is preliminary data.</text>
</comment>
<evidence type="ECO:0000256" key="6">
    <source>
        <dbReference type="ARBA" id="ARBA00023136"/>
    </source>
</evidence>
<comment type="similarity">
    <text evidence="2">Belongs to the UPF0718 family.</text>
</comment>
<comment type="subcellular location">
    <subcellularLocation>
        <location evidence="1">Cell membrane</location>
        <topology evidence="1">Multi-pass membrane protein</topology>
    </subcellularLocation>
</comment>
<accession>A0A7X2T2D2</accession>
<evidence type="ECO:0000256" key="2">
    <source>
        <dbReference type="ARBA" id="ARBA00006386"/>
    </source>
</evidence>
<gene>
    <name evidence="9" type="ORF">FYJ33_14450</name>
</gene>
<dbReference type="InterPro" id="IPR052923">
    <property type="entry name" value="UPF0718"/>
</dbReference>
<evidence type="ECO:0000256" key="5">
    <source>
        <dbReference type="ARBA" id="ARBA00022989"/>
    </source>
</evidence>
<keyword evidence="3" id="KW-1003">Cell membrane</keyword>
<dbReference type="GO" id="GO:0005886">
    <property type="term" value="C:plasma membrane"/>
    <property type="evidence" value="ECO:0007669"/>
    <property type="project" value="UniProtKB-SubCell"/>
</dbReference>
<keyword evidence="4 7" id="KW-0812">Transmembrane</keyword>
<evidence type="ECO:0000259" key="8">
    <source>
        <dbReference type="Pfam" id="PF02492"/>
    </source>
</evidence>
<dbReference type="Pfam" id="PF03773">
    <property type="entry name" value="ArsP_1"/>
    <property type="match status" value="1"/>
</dbReference>
<name>A0A7X2T2D2_9CLOT</name>
<dbReference type="PANTHER" id="PTHR34184">
    <property type="entry name" value="UPF0718 PROTEIN YCGR"/>
    <property type="match status" value="1"/>
</dbReference>
<dbReference type="Pfam" id="PF02492">
    <property type="entry name" value="cobW"/>
    <property type="match status" value="1"/>
</dbReference>
<dbReference type="EMBL" id="VULX01000035">
    <property type="protein sequence ID" value="MSR92537.1"/>
    <property type="molecule type" value="Genomic_DNA"/>
</dbReference>
<feature type="transmembrane region" description="Helical" evidence="7">
    <location>
        <begin position="248"/>
        <end position="273"/>
    </location>
</feature>
<dbReference type="Proteomes" id="UP000460287">
    <property type="component" value="Unassembled WGS sequence"/>
</dbReference>
<keyword evidence="5 7" id="KW-1133">Transmembrane helix</keyword>
<dbReference type="InterPro" id="IPR005524">
    <property type="entry name" value="DUF318"/>
</dbReference>
<dbReference type="Gene3D" id="3.40.50.300">
    <property type="entry name" value="P-loop containing nucleotide triphosphate hydrolases"/>
    <property type="match status" value="1"/>
</dbReference>
<feature type="transmembrane region" description="Helical" evidence="7">
    <location>
        <begin position="293"/>
        <end position="316"/>
    </location>
</feature>
<feature type="transmembrane region" description="Helical" evidence="7">
    <location>
        <begin position="422"/>
        <end position="443"/>
    </location>
</feature>
<keyword evidence="10" id="KW-1185">Reference proteome</keyword>
<evidence type="ECO:0000256" key="3">
    <source>
        <dbReference type="ARBA" id="ARBA00022475"/>
    </source>
</evidence>
<evidence type="ECO:0000313" key="9">
    <source>
        <dbReference type="EMBL" id="MSR92537.1"/>
    </source>
</evidence>
<evidence type="ECO:0000313" key="10">
    <source>
        <dbReference type="Proteomes" id="UP000460287"/>
    </source>
</evidence>
<feature type="domain" description="CobW/HypB/UreG nucleotide-binding" evidence="8">
    <location>
        <begin position="26"/>
        <end position="189"/>
    </location>
</feature>
<feature type="transmembrane region" description="Helical" evidence="7">
    <location>
        <begin position="518"/>
        <end position="539"/>
    </location>
</feature>